<feature type="compositionally biased region" description="Low complexity" evidence="6">
    <location>
        <begin position="170"/>
        <end position="182"/>
    </location>
</feature>
<accession>A0A6V7QFW1</accession>
<keyword evidence="3" id="KW-0677">Repeat</keyword>
<name>A0A6V7QFW1_ANACO</name>
<dbReference type="SMART" id="SM00239">
    <property type="entry name" value="C2"/>
    <property type="match status" value="4"/>
</dbReference>
<evidence type="ECO:0000256" key="5">
    <source>
        <dbReference type="ARBA" id="ARBA00023136"/>
    </source>
</evidence>
<dbReference type="EMBL" id="LR862135">
    <property type="protein sequence ID" value="CAD1842029.1"/>
    <property type="molecule type" value="Genomic_DNA"/>
</dbReference>
<protein>
    <recommendedName>
        <fullName evidence="8">C2 domain-containing protein</fullName>
    </recommendedName>
</protein>
<feature type="compositionally biased region" description="Low complexity" evidence="6">
    <location>
        <begin position="151"/>
        <end position="164"/>
    </location>
</feature>
<feature type="domain" description="C2" evidence="8">
    <location>
        <begin position="254"/>
        <end position="374"/>
    </location>
</feature>
<evidence type="ECO:0000256" key="6">
    <source>
        <dbReference type="SAM" id="MobiDB-lite"/>
    </source>
</evidence>
<evidence type="ECO:0000259" key="8">
    <source>
        <dbReference type="PROSITE" id="PS50004"/>
    </source>
</evidence>
<proteinExistence type="predicted"/>
<dbReference type="Pfam" id="PF00168">
    <property type="entry name" value="C2"/>
    <property type="match status" value="4"/>
</dbReference>
<dbReference type="InterPro" id="IPR035892">
    <property type="entry name" value="C2_domain_sf"/>
</dbReference>
<feature type="domain" description="C2" evidence="8">
    <location>
        <begin position="574"/>
        <end position="704"/>
    </location>
</feature>
<dbReference type="PROSITE" id="PS50004">
    <property type="entry name" value="C2"/>
    <property type="match status" value="4"/>
</dbReference>
<keyword evidence="4 7" id="KW-1133">Transmembrane helix</keyword>
<keyword evidence="2 7" id="KW-0812">Transmembrane</keyword>
<dbReference type="Pfam" id="PF08372">
    <property type="entry name" value="PRT_C"/>
    <property type="match status" value="1"/>
</dbReference>
<dbReference type="AlphaFoldDB" id="A0A6V7QFW1"/>
<feature type="compositionally biased region" description="Polar residues" evidence="6">
    <location>
        <begin position="228"/>
        <end position="237"/>
    </location>
</feature>
<keyword evidence="5 7" id="KW-0472">Membrane</keyword>
<evidence type="ECO:0000256" key="7">
    <source>
        <dbReference type="SAM" id="Phobius"/>
    </source>
</evidence>
<dbReference type="InterPro" id="IPR047257">
    <property type="entry name" value="C2B_MCTP_PRT_plant"/>
</dbReference>
<dbReference type="InterPro" id="IPR000008">
    <property type="entry name" value="C2_dom"/>
</dbReference>
<dbReference type="SUPFAM" id="SSF49562">
    <property type="entry name" value="C2 domain (Calcium/lipid-binding domain, CaLB)"/>
    <property type="match status" value="4"/>
</dbReference>
<dbReference type="CDD" id="cd08378">
    <property type="entry name" value="C2B_MCTP_PRT_plant"/>
    <property type="match status" value="1"/>
</dbReference>
<dbReference type="InterPro" id="IPR013583">
    <property type="entry name" value="MCTP_C"/>
</dbReference>
<dbReference type="GO" id="GO:0016020">
    <property type="term" value="C:membrane"/>
    <property type="evidence" value="ECO:0007669"/>
    <property type="project" value="UniProtKB-SubCell"/>
</dbReference>
<dbReference type="InterPro" id="IPR047259">
    <property type="entry name" value="QUIRKY-like"/>
</dbReference>
<gene>
    <name evidence="9" type="ORF">CB5_LOCUS25240</name>
</gene>
<feature type="domain" description="C2" evidence="8">
    <location>
        <begin position="409"/>
        <end position="534"/>
    </location>
</feature>
<organism evidence="9">
    <name type="scientific">Ananas comosus var. bracteatus</name>
    <name type="common">red pineapple</name>
    <dbReference type="NCBI Taxonomy" id="296719"/>
    <lineage>
        <taxon>Eukaryota</taxon>
        <taxon>Viridiplantae</taxon>
        <taxon>Streptophyta</taxon>
        <taxon>Embryophyta</taxon>
        <taxon>Tracheophyta</taxon>
        <taxon>Spermatophyta</taxon>
        <taxon>Magnoliopsida</taxon>
        <taxon>Liliopsida</taxon>
        <taxon>Poales</taxon>
        <taxon>Bromeliaceae</taxon>
        <taxon>Bromelioideae</taxon>
        <taxon>Ananas</taxon>
    </lineage>
</organism>
<evidence type="ECO:0000256" key="4">
    <source>
        <dbReference type="ARBA" id="ARBA00022989"/>
    </source>
</evidence>
<feature type="compositionally biased region" description="Low complexity" evidence="6">
    <location>
        <begin position="238"/>
        <end position="251"/>
    </location>
</feature>
<reference evidence="9" key="1">
    <citation type="submission" date="2020-07" db="EMBL/GenBank/DDBJ databases">
        <authorList>
            <person name="Lin J."/>
        </authorList>
    </citation>
    <scope>NUCLEOTIDE SEQUENCE</scope>
</reference>
<evidence type="ECO:0000313" key="9">
    <source>
        <dbReference type="EMBL" id="CAD1842029.1"/>
    </source>
</evidence>
<sequence>MKVAVEVVDARDLLSKDGHGTASPYVEVELDGQRRRTQTKRDDLNPTWNETIFFDVSDPLDLPSRTINVSVLHHRDSPTGTSSSFLGRVRLSGSSVAPSKADAAIQRCPLDRRPGLSFSRVRGDIALRLYAVSNDRHPPPLRRSRAVDFSTAYSSAPSTAPPRSRATDFSTAYTSAPSTAPTENEEKEEKKKRRRSTTRTFHSIGSQFGDPAGPMPFDNRDTTPPAVGTSNRHSSSSGDTANPTAAPTGTTKKGGGDDKITATYDLVEPTTFLYVNVVKARDLPAMDITGGVDPYVEVRVGNYRNATKPLQGNQSPEWHQVFAFANDHIQSDDVELTVKDENVVRDGFVGRVRVLLAEVPRRTPPGSPLAPQWYRLKDKQGYYTRGEIMMAVWKGTQADEAYPEASHSDTHGLPFEALVQTHCKMYYLPRLCYLRLDIISAQDLVTSEPTRLHPDLFVRAQLGNQHDQTRISPARSLSPTWNYRTLFVAAEPRDEPLLLTVLDRVAPSKHVPLGRLLLSRRDIAIKADHRQSPLLDGSASPTPPMAAAPPPLGSIQLRVFYDAGYHVLDEMAHYCSDFQPSARPLRKDPIGALELGIRSGKDLVPVRSLNGAAPTTGYYCVAKYGPKWARTRTLVNTLNPMWQEQYTWEVFDPCTVLTVAVYHNNQLDAHDSGGGGVRDQPLGKLRIRLSTLDAGRAHFYHHPLHLVHPSGIKRTGELRLAVRFRCTAWVNMMRLYARPMLPKQHYVEPIPVLLLSRLRHHATAIIAARLARAEPPLRGEVVEHVLEGLPRNAPHAYSFRKSLANWRRAEALLSGAAAWAAWAGYVRDWRNPVTTLLAHANLVLLVRHPDLIIPWGLSTCSAEGCGTIDIGRSCRQSKCRCGVPIDEYKYSKHRVSVEAGVGADEVDEEFDEIPTRRAVEVVRMRYDRLRLRAGRVQTMLGDVAGQAERAHALLSWRDPRATGVFLLFLGLATAVAYSVPFRLLLLGFGLYCMRHPVLRSRVPPAPVNFYKRLPSKVDMLL</sequence>
<evidence type="ECO:0000256" key="3">
    <source>
        <dbReference type="ARBA" id="ARBA00022737"/>
    </source>
</evidence>
<comment type="subcellular location">
    <subcellularLocation>
        <location evidence="1">Membrane</location>
        <topology evidence="1">Multi-pass membrane protein</topology>
    </subcellularLocation>
</comment>
<evidence type="ECO:0000256" key="1">
    <source>
        <dbReference type="ARBA" id="ARBA00004141"/>
    </source>
</evidence>
<feature type="region of interest" description="Disordered" evidence="6">
    <location>
        <begin position="151"/>
        <end position="258"/>
    </location>
</feature>
<feature type="domain" description="C2" evidence="8">
    <location>
        <begin position="1"/>
        <end position="109"/>
    </location>
</feature>
<dbReference type="PANTHER" id="PTHR31425:SF52">
    <property type="entry name" value="MULTIPLE C2 DOMAIN AND TRANSMEMBRANE REGION PROTEIN 7"/>
    <property type="match status" value="1"/>
</dbReference>
<dbReference type="PANTHER" id="PTHR31425">
    <property type="entry name" value="PHOSPHORIBOSYLANTHRANILATE TRANSFERASE ISOFORM 1"/>
    <property type="match status" value="1"/>
</dbReference>
<evidence type="ECO:0000256" key="2">
    <source>
        <dbReference type="ARBA" id="ARBA00022692"/>
    </source>
</evidence>
<dbReference type="Gene3D" id="2.60.40.150">
    <property type="entry name" value="C2 domain"/>
    <property type="match status" value="4"/>
</dbReference>
<feature type="transmembrane region" description="Helical" evidence="7">
    <location>
        <begin position="964"/>
        <end position="991"/>
    </location>
</feature>